<reference evidence="1 2" key="1">
    <citation type="submission" date="2017-05" db="EMBL/GenBank/DDBJ databases">
        <title>Genome of assembly of the Bengalese finch, Lonchura striata domestica.</title>
        <authorList>
            <person name="Colquitt B.M."/>
            <person name="Brainard M.S."/>
        </authorList>
    </citation>
    <scope>NUCLEOTIDE SEQUENCE [LARGE SCALE GENOMIC DNA]</scope>
    <source>
        <strain evidence="1">White83orange57</strain>
    </source>
</reference>
<gene>
    <name evidence="1" type="ORF">RLOC_00004407</name>
</gene>
<protein>
    <submittedName>
        <fullName evidence="1">Uncharacterized protein</fullName>
    </submittedName>
</protein>
<evidence type="ECO:0000313" key="2">
    <source>
        <dbReference type="Proteomes" id="UP000197619"/>
    </source>
</evidence>
<dbReference type="AlphaFoldDB" id="A0A218UKE4"/>
<accession>A0A218UKE4</accession>
<proteinExistence type="predicted"/>
<dbReference type="EMBL" id="MUZQ01000252">
    <property type="protein sequence ID" value="OWK54058.1"/>
    <property type="molecule type" value="Genomic_DNA"/>
</dbReference>
<comment type="caution">
    <text evidence="1">The sequence shown here is derived from an EMBL/GenBank/DDBJ whole genome shotgun (WGS) entry which is preliminary data.</text>
</comment>
<organism evidence="1 2">
    <name type="scientific">Lonchura striata</name>
    <name type="common">white-rumped munia</name>
    <dbReference type="NCBI Taxonomy" id="40157"/>
    <lineage>
        <taxon>Eukaryota</taxon>
        <taxon>Metazoa</taxon>
        <taxon>Chordata</taxon>
        <taxon>Craniata</taxon>
        <taxon>Vertebrata</taxon>
        <taxon>Euteleostomi</taxon>
        <taxon>Archelosauria</taxon>
        <taxon>Archosauria</taxon>
        <taxon>Dinosauria</taxon>
        <taxon>Saurischia</taxon>
        <taxon>Theropoda</taxon>
        <taxon>Coelurosauria</taxon>
        <taxon>Aves</taxon>
        <taxon>Neognathae</taxon>
        <taxon>Neoaves</taxon>
        <taxon>Telluraves</taxon>
        <taxon>Australaves</taxon>
        <taxon>Passeriformes</taxon>
        <taxon>Passeroidea</taxon>
        <taxon>Estrildidae</taxon>
        <taxon>Estrildinae</taxon>
        <taxon>Lonchura</taxon>
    </lineage>
</organism>
<name>A0A218UKE4_9PASE</name>
<dbReference type="Proteomes" id="UP000197619">
    <property type="component" value="Unassembled WGS sequence"/>
</dbReference>
<keyword evidence="2" id="KW-1185">Reference proteome</keyword>
<evidence type="ECO:0000313" key="1">
    <source>
        <dbReference type="EMBL" id="OWK54058.1"/>
    </source>
</evidence>
<sequence length="73" mass="7914">MEPRPKLSPPQTCAALIDPREPYKLTSGTWTGKRVGVCAHGPVALNRQQAAKNLNNEGCVPDPNYAHLKPVLP</sequence>